<evidence type="ECO:0000259" key="2">
    <source>
        <dbReference type="PROSITE" id="PS51820"/>
    </source>
</evidence>
<dbReference type="SMART" id="SM00306">
    <property type="entry name" value="HintN"/>
    <property type="match status" value="1"/>
</dbReference>
<evidence type="ECO:0000313" key="4">
    <source>
        <dbReference type="Proteomes" id="UP000323454"/>
    </source>
</evidence>
<feature type="domain" description="PA14" evidence="2">
    <location>
        <begin position="819"/>
        <end position="963"/>
    </location>
</feature>
<dbReference type="Gene3D" id="2.170.16.10">
    <property type="entry name" value="Hedgehog/Intein (Hint) domain"/>
    <property type="match status" value="1"/>
</dbReference>
<dbReference type="Pfam" id="PF07591">
    <property type="entry name" value="PT-HINT"/>
    <property type="match status" value="1"/>
</dbReference>
<reference evidence="3 4" key="1">
    <citation type="submission" date="2019-09" db="EMBL/GenBank/DDBJ databases">
        <title>Goodfellowia gen. nov., a new genus of the Pseudonocardineae related to Actinoalloteichus, containing Goodfellowia coeruleoviolacea gen. nov., comb. nov. gen. nov., comb. nov.</title>
        <authorList>
            <person name="Labeda D."/>
        </authorList>
    </citation>
    <scope>NUCLEOTIDE SEQUENCE [LARGE SCALE GENOMIC DNA]</scope>
    <source>
        <strain evidence="3 4">AN110305</strain>
    </source>
</reference>
<feature type="region of interest" description="Disordered" evidence="1">
    <location>
        <begin position="1863"/>
        <end position="1927"/>
    </location>
</feature>
<dbReference type="Proteomes" id="UP000323454">
    <property type="component" value="Unassembled WGS sequence"/>
</dbReference>
<proteinExistence type="predicted"/>
<dbReference type="PROSITE" id="PS51820">
    <property type="entry name" value="PA14"/>
    <property type="match status" value="2"/>
</dbReference>
<dbReference type="InterPro" id="IPR011658">
    <property type="entry name" value="PA14_dom"/>
</dbReference>
<dbReference type="PANTHER" id="PTHR32305:SF15">
    <property type="entry name" value="PROTEIN RHSA-RELATED"/>
    <property type="match status" value="1"/>
</dbReference>
<dbReference type="Gene3D" id="2.180.10.10">
    <property type="entry name" value="RHS repeat-associated core"/>
    <property type="match status" value="1"/>
</dbReference>
<name>A0A5B2WNR9_9PSEU</name>
<dbReference type="SUPFAM" id="SSF51294">
    <property type="entry name" value="Hedgehog/intein (Hint) domain"/>
    <property type="match status" value="1"/>
</dbReference>
<comment type="caution">
    <text evidence="3">The sequence shown here is derived from an EMBL/GenBank/DDBJ whole genome shotgun (WGS) entry which is preliminary data.</text>
</comment>
<organism evidence="3 4">
    <name type="scientific">Solihabitans fulvus</name>
    <dbReference type="NCBI Taxonomy" id="1892852"/>
    <lineage>
        <taxon>Bacteria</taxon>
        <taxon>Bacillati</taxon>
        <taxon>Actinomycetota</taxon>
        <taxon>Actinomycetes</taxon>
        <taxon>Pseudonocardiales</taxon>
        <taxon>Pseudonocardiaceae</taxon>
        <taxon>Solihabitans</taxon>
    </lineage>
</organism>
<dbReference type="Gene3D" id="3.90.182.10">
    <property type="entry name" value="Toxin - Anthrax Protective Antigen,domain 1"/>
    <property type="match status" value="2"/>
</dbReference>
<evidence type="ECO:0000256" key="1">
    <source>
        <dbReference type="SAM" id="MobiDB-lite"/>
    </source>
</evidence>
<feature type="region of interest" description="Disordered" evidence="1">
    <location>
        <begin position="972"/>
        <end position="995"/>
    </location>
</feature>
<dbReference type="CDD" id="cd00081">
    <property type="entry name" value="Hint"/>
    <property type="match status" value="1"/>
</dbReference>
<evidence type="ECO:0000313" key="3">
    <source>
        <dbReference type="EMBL" id="KAA2252450.1"/>
    </source>
</evidence>
<gene>
    <name evidence="3" type="ORF">F0L68_36025</name>
</gene>
<dbReference type="InterPro" id="IPR022385">
    <property type="entry name" value="Rhs_assc_core"/>
</dbReference>
<dbReference type="EMBL" id="VUOB01000075">
    <property type="protein sequence ID" value="KAA2252450.1"/>
    <property type="molecule type" value="Genomic_DNA"/>
</dbReference>
<dbReference type="SMART" id="SM00758">
    <property type="entry name" value="PA14"/>
    <property type="match status" value="2"/>
</dbReference>
<dbReference type="InterPro" id="IPR050708">
    <property type="entry name" value="T6SS_VgrG/RHS"/>
</dbReference>
<dbReference type="InterPro" id="IPR036844">
    <property type="entry name" value="Hint_dom_sf"/>
</dbReference>
<keyword evidence="4" id="KW-1185">Reference proteome</keyword>
<accession>A0A5B2WNR9</accession>
<dbReference type="PANTHER" id="PTHR32305">
    <property type="match status" value="1"/>
</dbReference>
<dbReference type="InterPro" id="IPR003587">
    <property type="entry name" value="Hint_dom_N"/>
</dbReference>
<feature type="compositionally biased region" description="Basic and acidic residues" evidence="1">
    <location>
        <begin position="1866"/>
        <end position="1907"/>
    </location>
</feature>
<feature type="domain" description="PA14" evidence="2">
    <location>
        <begin position="243"/>
        <end position="416"/>
    </location>
</feature>
<dbReference type="SUPFAM" id="SSF56988">
    <property type="entry name" value="Anthrax protective antigen"/>
    <property type="match status" value="2"/>
</dbReference>
<protein>
    <recommendedName>
        <fullName evidence="2">PA14 domain-containing protein</fullName>
    </recommendedName>
</protein>
<dbReference type="OrthoDB" id="5994822at2"/>
<dbReference type="Pfam" id="PF07691">
    <property type="entry name" value="PA14"/>
    <property type="match status" value="2"/>
</dbReference>
<dbReference type="InterPro" id="IPR037524">
    <property type="entry name" value="PA14/GLEYA"/>
</dbReference>
<reference evidence="3 4" key="2">
    <citation type="submission" date="2019-09" db="EMBL/GenBank/DDBJ databases">
        <authorList>
            <person name="Jin C."/>
        </authorList>
    </citation>
    <scope>NUCLEOTIDE SEQUENCE [LARGE SCALE GENOMIC DNA]</scope>
    <source>
        <strain evidence="3 4">AN110305</strain>
    </source>
</reference>
<sequence>MSSWRPARTRLRSGTRLRPIAFVLTMVLTAWVIQAVVGPTLATAHPSEVPRDLPILSVSSAKTPGKVPDPTQPKADFTPLRAGQRALHALDAAPQTSLVSPVDDAVVATESPVLQVAAAGDGVLYCFKISTGFDGRSGSVVDSGCLDQPQWTVPKHVLHDGGRYTWTAGTAVAGATTATPPQWVGHFTVNQRVGDPGPAPTDHLGPVTVNLFNGNAHVEATGPAFQTVGGSAGVNLAYNSREGAPHGVRASYFNDSRHAGTPDDIPVMVRGESQVNLDWGIAWSGNPDNLPWRDNPMPPALDHNWFVIRWEGQFKAPVTGDFRFAGGHTDGARVWAGDKLVYDNPNAADPSDDFLLPGAHQDHDVPLKAGQLVPIKIELYHHSDDRPRMVLWAKSTIGADDQRSHNLDPRIVPTEWLYSADSQSLPAGWTLSAQSSGYSHAEMLDGSVVLTDGAGGKHTWAKKSAGGYSPPVGEDGVLAFDAGGRITVTEGDTVSVFNPDGTLGAVESVLDGKKPAALQYVYSGSPPRLTEIKDPVSGRSQRLYYNTDNSDNCYGGVSRPPGADPAPPQMLCRIHYWDGTETRLWYLMGTLARVENPGAVMQDFDYVGRAAAKQRYDQAGDNEEEKQKALDSIGPLATLRGSLAYDWVARQAPSTENGCTNTDDIAAVCTVIGYDPVVEQPQEPPVLRAVQVLAPSPDGSRTGQRAEHFYQYYLERKQATVAVAGVYDATHSRTTTYDDAGRTLVTTDFTGATISAEWNAKDKATAATDSAGRRSTTVYDHADRPMDKYGPAPASCFAGQTPTAACAATMPHTHTNYDEGLTGLSAAFYDNPTLAGVPALFTTGVGTTDGTLAQSWNSSPPVTNTGGWSGRFTGEIQLPSTGDYGLGFTTVDGARLWVDDVLTVDSWGDKPATAVAGKYTNTAAGSWHRIRVDYYNRAGTTGALNFTWTPPGGVAPTTVPGANLAPRYGLATSATTDDTSGGGTERAPSKHSATGYADPAAGIDPVYGLAVSATADPGGLNLTGHTTYERPGAGYLRKLATAMPAGDIANPDRRTTTAYYGDTETRANPCDPHAPAANQAGMAKSVIEAKPGTGSALTGETVYDEAGRVVAQRANDEAWTCTSYDTRGRVVRVSVPAYGDKPGRTVVTDWAVGGDPLTTKVSDENGSITSVIDLVGQEVSYTDANGVTSTASYDQVGRLTNDTTTIKGVASTVSYAWNDASQLTAVKVDGVAVATPAYTTAAELASVVYGNGSRLDSLARNDSGQPTALTWRTSASAVVDTVTRSRDNRVTDDAVTADGKPVANYSYTYDTVGRLTAATVPHHQLTYRFDPTDGCGQAKAAGLNSNRTASTDSRDGAPAVTTNYCYDGADRLSSTGGGTTLSFDYDTHGDAVKVGGDTLGYDSSRRHISTTTATGTAITYNRDPADRLTARTVTGAADLSKNGTTRYSYSSKHDTADLVLNKDGGLLQRIVPLPGGVLLTKNYDQTLTTNWSYPNIHGDVLFTADGTATRTGDVHLYDPYGRDIEPATGEFTDIPVAGTVAGGMTFGWLGQHERPVEHLAGQQAIEMGARVYLPILGRFLQLDPVPGGSANDYDYVNADPVNGLDLAGTFSWKSVVHVATTAAEVVSYVPGPVGTVASGVAVAGQLAQGNKAAAAMDALGMIPGGKLAGTVAKNAAKEASTLGKAAKAVEQESKAAIHACTPNSFAPDTKVMLANGATVSIDQVKPGDLVRATDPATGTTSAEPVLGVIVGHGVKHLIDIGVQTSTAASTVVTATDTHPIWAEHRGWVNVDDLRPGDLIRSAPDSAAAPVSWLRDRGQIAGQTVYNLAVRGIHTYYVVAGETALLVHNDPWSTDPHDYEDYDYDNPQDKKMMQGDNRKKNKEVEEAARRAGVDRDTLSEAIHDEKQTRPGNANLTMEEMEDLGRGCR</sequence>
<dbReference type="NCBIfam" id="TIGR03696">
    <property type="entry name" value="Rhs_assc_core"/>
    <property type="match status" value="1"/>
</dbReference>